<evidence type="ECO:0000313" key="3">
    <source>
        <dbReference type="Proteomes" id="UP001367316"/>
    </source>
</evidence>
<gene>
    <name evidence="2" type="ORF">JOL62DRAFT_165521</name>
</gene>
<dbReference type="Proteomes" id="UP001367316">
    <property type="component" value="Unassembled WGS sequence"/>
</dbReference>
<keyword evidence="3" id="KW-1185">Reference proteome</keyword>
<reference evidence="2 3" key="1">
    <citation type="submission" date="2024-04" db="EMBL/GenBank/DDBJ databases">
        <title>Phyllosticta paracitricarpa is synonymous to the EU quarantine fungus P. citricarpa based on phylogenomic analyses.</title>
        <authorList>
            <consortium name="Lawrence Berkeley National Laboratory"/>
            <person name="Van ingen-buijs V.A."/>
            <person name="Van westerhoven A.C."/>
            <person name="Haridas S."/>
            <person name="Skiadas P."/>
            <person name="Martin F."/>
            <person name="Groenewald J.Z."/>
            <person name="Crous P.W."/>
            <person name="Seidl M.F."/>
        </authorList>
    </citation>
    <scope>NUCLEOTIDE SEQUENCE [LARGE SCALE GENOMIC DNA]</scope>
    <source>
        <strain evidence="2 3">CBS 141358</strain>
    </source>
</reference>
<organism evidence="2 3">
    <name type="scientific">Phyllosticta paracitricarpa</name>
    <dbReference type="NCBI Taxonomy" id="2016321"/>
    <lineage>
        <taxon>Eukaryota</taxon>
        <taxon>Fungi</taxon>
        <taxon>Dikarya</taxon>
        <taxon>Ascomycota</taxon>
        <taxon>Pezizomycotina</taxon>
        <taxon>Dothideomycetes</taxon>
        <taxon>Dothideomycetes incertae sedis</taxon>
        <taxon>Botryosphaeriales</taxon>
        <taxon>Phyllostictaceae</taxon>
        <taxon>Phyllosticta</taxon>
    </lineage>
</organism>
<keyword evidence="1" id="KW-0812">Transmembrane</keyword>
<evidence type="ECO:0000313" key="2">
    <source>
        <dbReference type="EMBL" id="KAK7609593.1"/>
    </source>
</evidence>
<comment type="caution">
    <text evidence="2">The sequence shown here is derived from an EMBL/GenBank/DDBJ whole genome shotgun (WGS) entry which is preliminary data.</text>
</comment>
<protein>
    <submittedName>
        <fullName evidence="2">Uncharacterized protein</fullName>
    </submittedName>
</protein>
<dbReference type="EMBL" id="JBBPBF010000022">
    <property type="protein sequence ID" value="KAK7609593.1"/>
    <property type="molecule type" value="Genomic_DNA"/>
</dbReference>
<proteinExistence type="predicted"/>
<evidence type="ECO:0000256" key="1">
    <source>
        <dbReference type="SAM" id="Phobius"/>
    </source>
</evidence>
<name>A0ABR1N2Z7_9PEZI</name>
<accession>A0ABR1N2Z7</accession>
<keyword evidence="1" id="KW-0472">Membrane</keyword>
<keyword evidence="1" id="KW-1133">Transmembrane helix</keyword>
<sequence>MRNKAEKRPAPLAHRLNTSCCFLPVDTVRCSLRPNDYPSTVITHARTQHSNSSPLVVVVVVAWRGVAWRTYIWRCLGLLACLLACLLARTGTVGGGMHGVGGCFPTCAAGRCGTGVQARRAGRGAEDSFFSWVQNFSSGSRRGCWMGRGWGDVGGVGKQGMDGLMG</sequence>
<feature type="transmembrane region" description="Helical" evidence="1">
    <location>
        <begin position="71"/>
        <end position="88"/>
    </location>
</feature>